<dbReference type="EMBL" id="JBBPBM010000020">
    <property type="protein sequence ID" value="KAK8551207.1"/>
    <property type="molecule type" value="Genomic_DNA"/>
</dbReference>
<keyword evidence="2" id="KW-1185">Reference proteome</keyword>
<reference evidence="1 2" key="1">
    <citation type="journal article" date="2024" name="G3 (Bethesda)">
        <title>Genome assembly of Hibiscus sabdariffa L. provides insights into metabolisms of medicinal natural products.</title>
        <authorList>
            <person name="Kim T."/>
        </authorList>
    </citation>
    <scope>NUCLEOTIDE SEQUENCE [LARGE SCALE GENOMIC DNA]</scope>
    <source>
        <strain evidence="1">TK-2024</strain>
        <tissue evidence="1">Old leaves</tissue>
    </source>
</reference>
<accession>A0ABR2E1Y1</accession>
<evidence type="ECO:0000313" key="1">
    <source>
        <dbReference type="EMBL" id="KAK8551207.1"/>
    </source>
</evidence>
<name>A0ABR2E1Y1_9ROSI</name>
<gene>
    <name evidence="1" type="ORF">V6N12_039862</name>
</gene>
<dbReference type="Proteomes" id="UP001472677">
    <property type="component" value="Unassembled WGS sequence"/>
</dbReference>
<organism evidence="1 2">
    <name type="scientific">Hibiscus sabdariffa</name>
    <name type="common">roselle</name>
    <dbReference type="NCBI Taxonomy" id="183260"/>
    <lineage>
        <taxon>Eukaryota</taxon>
        <taxon>Viridiplantae</taxon>
        <taxon>Streptophyta</taxon>
        <taxon>Embryophyta</taxon>
        <taxon>Tracheophyta</taxon>
        <taxon>Spermatophyta</taxon>
        <taxon>Magnoliopsida</taxon>
        <taxon>eudicotyledons</taxon>
        <taxon>Gunneridae</taxon>
        <taxon>Pentapetalae</taxon>
        <taxon>rosids</taxon>
        <taxon>malvids</taxon>
        <taxon>Malvales</taxon>
        <taxon>Malvaceae</taxon>
        <taxon>Malvoideae</taxon>
        <taxon>Hibiscus</taxon>
    </lineage>
</organism>
<protein>
    <submittedName>
        <fullName evidence="1">Uncharacterized protein</fullName>
    </submittedName>
</protein>
<proteinExistence type="predicted"/>
<sequence>MATVPRPTTWYPTNKSKVCLQPVNTISNNAIQKTIKLSVDCSLKIRSHAQNNMQDKDNITSPLGTTILLLLLLRFLGLLQLECKALTLAGRLIKDGVVFQQNARETSVNFFKNVGLQVDTSFGITPGMRKMELVWRWINILVGVKLLRYSTGFVHRELVCVLSGP</sequence>
<comment type="caution">
    <text evidence="1">The sequence shown here is derived from an EMBL/GenBank/DDBJ whole genome shotgun (WGS) entry which is preliminary data.</text>
</comment>
<evidence type="ECO:0000313" key="2">
    <source>
        <dbReference type="Proteomes" id="UP001472677"/>
    </source>
</evidence>